<keyword evidence="3" id="KW-0812">Transmembrane</keyword>
<feature type="domain" description="RUN" evidence="4">
    <location>
        <begin position="364"/>
        <end position="559"/>
    </location>
</feature>
<feature type="region of interest" description="Disordered" evidence="2">
    <location>
        <begin position="43"/>
        <end position="62"/>
    </location>
</feature>
<sequence length="597" mass="67713">MTRDVVTNDVDQYLINMAEPREGECIAGLEETLGSLKLEQCTNDDDADTTSDTDWRSARLSSSDDNCSSLNDALRVQQLEEEQERLNNSLFSLSSHFAQVQFRLKQIAEAKGEDREELLKNLQDFAFKGCADMNELKKLRSENEDGEVLEIQKQRQNELLKQLREQIEDLERIAYENGEGDMPSTLILQKQKAALDELHAKMSLNLELDKMSLGDIQKHVDDALKQLVNPFKEKQHLVEQLQTQIIDLERFVSYLQKENSSTDASPAKAISSSQFTSFASKPKSTSFFGLVGGSSQHFQKNQLKNTLRGNHYGDERARLQLAVDATLRVMEKYTLLNIESPSGNEELQELDLVSDEVFERSEEEVVSVVRRQLCPSLKALLEHGMLSETVTHRSLPSSLGFGCFVAKNGSTYTLVSLDSKATPLQHIWDVVLYFYDSRNGRELSEAPVRKLSQSFKLENVAGKSITSKQILLTTIENIVSTHARLRRSKDAQWKAFVSAAMNEKKLPAWLRIIFRTRHVVEMCYNSWSYVSRTVKISSLYDLYLVIIFWSALYTTITAIGGSSSVVFLGTNHGRVIHLKKKETRFRVAGSFELPTVR</sequence>
<dbReference type="Proteomes" id="UP001331761">
    <property type="component" value="Unassembled WGS sequence"/>
</dbReference>
<dbReference type="InterPro" id="IPR004012">
    <property type="entry name" value="Run_dom"/>
</dbReference>
<keyword evidence="1" id="KW-0175">Coiled coil</keyword>
<evidence type="ECO:0000313" key="6">
    <source>
        <dbReference type="Proteomes" id="UP001331761"/>
    </source>
</evidence>
<keyword evidence="6" id="KW-1185">Reference proteome</keyword>
<dbReference type="CDD" id="cd17683">
    <property type="entry name" value="RUN_RUNDC1"/>
    <property type="match status" value="1"/>
</dbReference>
<feature type="transmembrane region" description="Helical" evidence="3">
    <location>
        <begin position="542"/>
        <end position="570"/>
    </location>
</feature>
<comment type="caution">
    <text evidence="5">The sequence shown here is derived from an EMBL/GenBank/DDBJ whole genome shotgun (WGS) entry which is preliminary data.</text>
</comment>
<evidence type="ECO:0000313" key="5">
    <source>
        <dbReference type="EMBL" id="KAK5984199.1"/>
    </source>
</evidence>
<keyword evidence="3" id="KW-0472">Membrane</keyword>
<dbReference type="SUPFAM" id="SSF140741">
    <property type="entry name" value="RUN domain-like"/>
    <property type="match status" value="1"/>
</dbReference>
<gene>
    <name evidence="5" type="ORF">GCK32_006708</name>
</gene>
<dbReference type="PROSITE" id="PS50826">
    <property type="entry name" value="RUN"/>
    <property type="match status" value="1"/>
</dbReference>
<dbReference type="Pfam" id="PF02759">
    <property type="entry name" value="RUN"/>
    <property type="match status" value="1"/>
</dbReference>
<evidence type="ECO:0000256" key="2">
    <source>
        <dbReference type="SAM" id="MobiDB-lite"/>
    </source>
</evidence>
<dbReference type="PANTHER" id="PTHR15591">
    <property type="entry name" value="RUN AND SH3 DOMAIN CONTAINING"/>
    <property type="match status" value="1"/>
</dbReference>
<organism evidence="5 6">
    <name type="scientific">Trichostrongylus colubriformis</name>
    <name type="common">Black scour worm</name>
    <dbReference type="NCBI Taxonomy" id="6319"/>
    <lineage>
        <taxon>Eukaryota</taxon>
        <taxon>Metazoa</taxon>
        <taxon>Ecdysozoa</taxon>
        <taxon>Nematoda</taxon>
        <taxon>Chromadorea</taxon>
        <taxon>Rhabditida</taxon>
        <taxon>Rhabditina</taxon>
        <taxon>Rhabditomorpha</taxon>
        <taxon>Strongyloidea</taxon>
        <taxon>Trichostrongylidae</taxon>
        <taxon>Trichostrongylus</taxon>
    </lineage>
</organism>
<dbReference type="InterPro" id="IPR058732">
    <property type="entry name" value="RUNDC1_M"/>
</dbReference>
<dbReference type="PANTHER" id="PTHR15591:SF19">
    <property type="entry name" value="RUN DOMAIN-CONTAINING PROTEIN 1 ISOFORM X1"/>
    <property type="match status" value="1"/>
</dbReference>
<keyword evidence="3" id="KW-1133">Transmembrane helix</keyword>
<evidence type="ECO:0000259" key="4">
    <source>
        <dbReference type="PROSITE" id="PS50826"/>
    </source>
</evidence>
<dbReference type="EMBL" id="WIXE01003154">
    <property type="protein sequence ID" value="KAK5984199.1"/>
    <property type="molecule type" value="Genomic_DNA"/>
</dbReference>
<evidence type="ECO:0000256" key="1">
    <source>
        <dbReference type="SAM" id="Coils"/>
    </source>
</evidence>
<dbReference type="AlphaFoldDB" id="A0AAN8J390"/>
<dbReference type="Gene3D" id="1.20.58.900">
    <property type="match status" value="1"/>
</dbReference>
<dbReference type="Pfam" id="PF26030">
    <property type="entry name" value="RUNDC1"/>
    <property type="match status" value="1"/>
</dbReference>
<dbReference type="InterPro" id="IPR047343">
    <property type="entry name" value="RUSC1_2"/>
</dbReference>
<feature type="coiled-coil region" evidence="1">
    <location>
        <begin position="146"/>
        <end position="173"/>
    </location>
</feature>
<proteinExistence type="predicted"/>
<protein>
    <submittedName>
        <fullName evidence="5">RUN domain-containing protein 1</fullName>
    </submittedName>
</protein>
<evidence type="ECO:0000256" key="3">
    <source>
        <dbReference type="SAM" id="Phobius"/>
    </source>
</evidence>
<reference evidence="5 6" key="1">
    <citation type="submission" date="2019-10" db="EMBL/GenBank/DDBJ databases">
        <title>Assembly and Annotation for the nematode Trichostrongylus colubriformis.</title>
        <authorList>
            <person name="Martin J."/>
        </authorList>
    </citation>
    <scope>NUCLEOTIDE SEQUENCE [LARGE SCALE GENOMIC DNA]</scope>
    <source>
        <strain evidence="5">G859</strain>
        <tissue evidence="5">Whole worm</tissue>
    </source>
</reference>
<name>A0AAN8J390_TRICO</name>
<dbReference type="SMART" id="SM00593">
    <property type="entry name" value="RUN"/>
    <property type="match status" value="1"/>
</dbReference>
<dbReference type="InterPro" id="IPR037213">
    <property type="entry name" value="Run_dom_sf"/>
</dbReference>
<accession>A0AAN8J390</accession>